<reference evidence="3" key="1">
    <citation type="journal article" date="2023" name="Plant J.">
        <title>The genome of the king protea, Protea cynaroides.</title>
        <authorList>
            <person name="Chang J."/>
            <person name="Duong T.A."/>
            <person name="Schoeman C."/>
            <person name="Ma X."/>
            <person name="Roodt D."/>
            <person name="Barker N."/>
            <person name="Li Z."/>
            <person name="Van de Peer Y."/>
            <person name="Mizrachi E."/>
        </authorList>
    </citation>
    <scope>NUCLEOTIDE SEQUENCE</scope>
    <source>
        <tissue evidence="3">Young leaves</tissue>
    </source>
</reference>
<name>A0A9Q0KDC4_9MAGN</name>
<keyword evidence="4" id="KW-1185">Reference proteome</keyword>
<dbReference type="AlphaFoldDB" id="A0A9Q0KDC4"/>
<dbReference type="Proteomes" id="UP001141806">
    <property type="component" value="Unassembled WGS sequence"/>
</dbReference>
<sequence length="186" mass="20645">MLRQMTGAAFITSFDTMAASVTNFEQEAVEQYILMSAMIKEADQDRTLAIKEKEAKEAEVISIKIKRDSAWAERDKLAAKVDRLKKSIQDEKDRAIQAEEAERVALRLVEDRDDETIFQQLGEVAEAEGLVDGEEPNGYETHRFGHVVQSGSQHSPGSQPSRQCPATLDSQYRVAMSPLGDGRASA</sequence>
<feature type="coiled-coil region" evidence="1">
    <location>
        <begin position="39"/>
        <end position="101"/>
    </location>
</feature>
<evidence type="ECO:0000313" key="4">
    <source>
        <dbReference type="Proteomes" id="UP001141806"/>
    </source>
</evidence>
<feature type="compositionally biased region" description="Low complexity" evidence="2">
    <location>
        <begin position="149"/>
        <end position="163"/>
    </location>
</feature>
<protein>
    <submittedName>
        <fullName evidence="3">Uncharacterized protein</fullName>
    </submittedName>
</protein>
<gene>
    <name evidence="3" type="ORF">NE237_014972</name>
</gene>
<evidence type="ECO:0000313" key="3">
    <source>
        <dbReference type="EMBL" id="KAJ4968271.1"/>
    </source>
</evidence>
<proteinExistence type="predicted"/>
<keyword evidence="1" id="KW-0175">Coiled coil</keyword>
<accession>A0A9Q0KDC4</accession>
<evidence type="ECO:0000256" key="1">
    <source>
        <dbReference type="SAM" id="Coils"/>
    </source>
</evidence>
<dbReference type="EMBL" id="JAMYWD010000006">
    <property type="protein sequence ID" value="KAJ4968271.1"/>
    <property type="molecule type" value="Genomic_DNA"/>
</dbReference>
<comment type="caution">
    <text evidence="3">The sequence shown here is derived from an EMBL/GenBank/DDBJ whole genome shotgun (WGS) entry which is preliminary data.</text>
</comment>
<evidence type="ECO:0000256" key="2">
    <source>
        <dbReference type="SAM" id="MobiDB-lite"/>
    </source>
</evidence>
<feature type="region of interest" description="Disordered" evidence="2">
    <location>
        <begin position="147"/>
        <end position="168"/>
    </location>
</feature>
<organism evidence="3 4">
    <name type="scientific">Protea cynaroides</name>
    <dbReference type="NCBI Taxonomy" id="273540"/>
    <lineage>
        <taxon>Eukaryota</taxon>
        <taxon>Viridiplantae</taxon>
        <taxon>Streptophyta</taxon>
        <taxon>Embryophyta</taxon>
        <taxon>Tracheophyta</taxon>
        <taxon>Spermatophyta</taxon>
        <taxon>Magnoliopsida</taxon>
        <taxon>Proteales</taxon>
        <taxon>Proteaceae</taxon>
        <taxon>Protea</taxon>
    </lineage>
</organism>